<dbReference type="VEuPathDB" id="PlasmoDB:PCYB_008190"/>
<reference evidence="1 2" key="1">
    <citation type="journal article" date="2012" name="Nat. Genet.">
        <title>Plasmodium cynomolgi genome sequences provide insight into Plasmodium vivax and the monkey malaria clade.</title>
        <authorList>
            <person name="Tachibana S."/>
            <person name="Sullivan S.A."/>
            <person name="Kawai S."/>
            <person name="Nakamura S."/>
            <person name="Kim H.R."/>
            <person name="Goto N."/>
            <person name="Arisue N."/>
            <person name="Palacpac N.M.Q."/>
            <person name="Honma H."/>
            <person name="Yagi M."/>
            <person name="Tougan T."/>
            <person name="Katakai Y."/>
            <person name="Kaneko O."/>
            <person name="Mita T."/>
            <person name="Kita K."/>
            <person name="Yasutomi Y."/>
            <person name="Sutton P.L."/>
            <person name="Shakhbatyan R."/>
            <person name="Horii T."/>
            <person name="Yasunaga T."/>
            <person name="Barnwell J.W."/>
            <person name="Escalante A.A."/>
            <person name="Carlton J.M."/>
            <person name="Tanabe K."/>
        </authorList>
    </citation>
    <scope>NUCLEOTIDE SEQUENCE [LARGE SCALE GENOMIC DNA]</scope>
    <source>
        <strain evidence="1 2">B</strain>
    </source>
</reference>
<dbReference type="PhylomeDB" id="K6V3W2"/>
<name>K6V3W2_PLACD</name>
<dbReference type="RefSeq" id="XP_004228288.1">
    <property type="nucleotide sequence ID" value="XM_004228240.1"/>
</dbReference>
<keyword evidence="2" id="KW-1185">Reference proteome</keyword>
<organism evidence="1 2">
    <name type="scientific">Plasmodium cynomolgi (strain B)</name>
    <dbReference type="NCBI Taxonomy" id="1120755"/>
    <lineage>
        <taxon>Eukaryota</taxon>
        <taxon>Sar</taxon>
        <taxon>Alveolata</taxon>
        <taxon>Apicomplexa</taxon>
        <taxon>Aconoidasida</taxon>
        <taxon>Haemosporida</taxon>
        <taxon>Plasmodiidae</taxon>
        <taxon>Plasmodium</taxon>
        <taxon>Plasmodium (Plasmodium)</taxon>
    </lineage>
</organism>
<evidence type="ECO:0000313" key="2">
    <source>
        <dbReference type="Proteomes" id="UP000006319"/>
    </source>
</evidence>
<protein>
    <recommendedName>
        <fullName evidence="3">CYIR protein</fullName>
    </recommendedName>
</protein>
<proteinExistence type="predicted"/>
<evidence type="ECO:0008006" key="3">
    <source>
        <dbReference type="Google" id="ProtNLM"/>
    </source>
</evidence>
<dbReference type="KEGG" id="pcy:PCYB_008190"/>
<accession>K6V3W2</accession>
<dbReference type="Proteomes" id="UP000006319">
    <property type="component" value="Unassembled WGS sequence"/>
</dbReference>
<dbReference type="GeneID" id="14696612"/>
<gene>
    <name evidence="1" type="ORF">PCYB_008190</name>
</gene>
<dbReference type="EMBL" id="DF158703">
    <property type="protein sequence ID" value="GAB70070.1"/>
    <property type="molecule type" value="Genomic_DNA"/>
</dbReference>
<dbReference type="AlphaFoldDB" id="K6V3W2"/>
<sequence>MEIACRIPSKTDSSNNVFEPRCATKIFEPFLQHFNTFKDEILNHIKEINDPILKYISVYFVQYYIDGYDYYKYSEKTMRDAACQYLKLWLQEKKIYSRMVGGVSEN</sequence>
<evidence type="ECO:0000313" key="1">
    <source>
        <dbReference type="EMBL" id="GAB70070.1"/>
    </source>
</evidence>
<dbReference type="OrthoDB" id="389196at2759"/>